<dbReference type="AlphaFoldDB" id="W7Y5Z3"/>
<dbReference type="PANTHER" id="PTHR21600:SF87">
    <property type="entry name" value="RNA PSEUDOURIDYLATE SYNTHASE DOMAIN-CONTAINING PROTEIN 1"/>
    <property type="match status" value="1"/>
</dbReference>
<dbReference type="STRING" id="869213.GCA_000517085_00067"/>
<feature type="domain" description="Pseudouridine synthase RsuA/RluA-like" evidence="2">
    <location>
        <begin position="139"/>
        <end position="279"/>
    </location>
</feature>
<dbReference type="GO" id="GO:0000455">
    <property type="term" value="P:enzyme-directed rRNA pseudouridine synthesis"/>
    <property type="evidence" value="ECO:0007669"/>
    <property type="project" value="TreeGrafter"/>
</dbReference>
<dbReference type="InterPro" id="IPR050188">
    <property type="entry name" value="RluA_PseudoU_synthase"/>
</dbReference>
<sequence>MITHALLSKFNFYRQKNNNISHEQGDNTFFIININDDNLLLCTMDDVEAQNIIESITVPPLPQRLRLSDYAPGIFKNLPSNKATKKAIKKGLVYVNGKQGYTGDFVVGGETLILLKDQEQKVLPAVKVDVKVCYEDDYLAVVDKPAGLVVSGNKHRTLENGLATILQRSPAPDALWRPEPIHRLDYPTSGAVLFGKTKQAVILLNKIFEERRIIKKYLAITIGQQDEVGEVTLDVEGKTAKSAYQVKASEKSERFGCLNLVELTLFSGRRHQLRIHLSSIGHPILGDSQYGQEGLVLKGKGLYLHAYSMEFVHPFFKESLRVQVDPPKKFFKLFPNI</sequence>
<dbReference type="PANTHER" id="PTHR21600">
    <property type="entry name" value="MITOCHONDRIAL RNA PSEUDOURIDINE SYNTHASE"/>
    <property type="match status" value="1"/>
</dbReference>
<dbReference type="SUPFAM" id="SSF55120">
    <property type="entry name" value="Pseudouridine synthase"/>
    <property type="match status" value="1"/>
</dbReference>
<dbReference type="eggNOG" id="COG0564">
    <property type="taxonomic scope" value="Bacteria"/>
</dbReference>
<name>W7Y5Z3_9BACT</name>
<comment type="similarity">
    <text evidence="1">Belongs to the pseudouridine synthase RluA family.</text>
</comment>
<comment type="caution">
    <text evidence="3">The sequence shown here is derived from an EMBL/GenBank/DDBJ whole genome shotgun (WGS) entry which is preliminary data.</text>
</comment>
<dbReference type="InterPro" id="IPR020103">
    <property type="entry name" value="PsdUridine_synth_cat_dom_sf"/>
</dbReference>
<dbReference type="CDD" id="cd02869">
    <property type="entry name" value="PseudoU_synth_RluA_like"/>
    <property type="match status" value="1"/>
</dbReference>
<dbReference type="InterPro" id="IPR006224">
    <property type="entry name" value="PsdUridine_synth_RluA-like_CS"/>
</dbReference>
<dbReference type="GO" id="GO:0003723">
    <property type="term" value="F:RNA binding"/>
    <property type="evidence" value="ECO:0007669"/>
    <property type="project" value="InterPro"/>
</dbReference>
<dbReference type="Pfam" id="PF00849">
    <property type="entry name" value="PseudoU_synth_2"/>
    <property type="match status" value="1"/>
</dbReference>
<reference evidence="3 4" key="1">
    <citation type="journal article" date="2014" name="Genome Announc.">
        <title>Draft Genome Sequence of Cytophaga fermentans JCM 21142T, a Facultative Anaerobe Isolated from Marine Mud.</title>
        <authorList>
            <person name="Starns D."/>
            <person name="Oshima K."/>
            <person name="Suda W."/>
            <person name="Iino T."/>
            <person name="Yuki M."/>
            <person name="Inoue J."/>
            <person name="Kitamura K."/>
            <person name="Iida T."/>
            <person name="Darby A."/>
            <person name="Hattori M."/>
            <person name="Ohkuma M."/>
        </authorList>
    </citation>
    <scope>NUCLEOTIDE SEQUENCE [LARGE SCALE GENOMIC DNA]</scope>
    <source>
        <strain evidence="3 4">JCM 21142</strain>
    </source>
</reference>
<dbReference type="Proteomes" id="UP000019402">
    <property type="component" value="Unassembled WGS sequence"/>
</dbReference>
<accession>W7Y5Z3</accession>
<evidence type="ECO:0000313" key="4">
    <source>
        <dbReference type="Proteomes" id="UP000019402"/>
    </source>
</evidence>
<proteinExistence type="inferred from homology"/>
<evidence type="ECO:0000259" key="2">
    <source>
        <dbReference type="Pfam" id="PF00849"/>
    </source>
</evidence>
<organism evidence="3 4">
    <name type="scientific">Saccharicrinis fermentans DSM 9555 = JCM 21142</name>
    <dbReference type="NCBI Taxonomy" id="869213"/>
    <lineage>
        <taxon>Bacteria</taxon>
        <taxon>Pseudomonadati</taxon>
        <taxon>Bacteroidota</taxon>
        <taxon>Bacteroidia</taxon>
        <taxon>Marinilabiliales</taxon>
        <taxon>Marinilabiliaceae</taxon>
        <taxon>Saccharicrinis</taxon>
    </lineage>
</organism>
<dbReference type="PROSITE" id="PS01129">
    <property type="entry name" value="PSI_RLU"/>
    <property type="match status" value="1"/>
</dbReference>
<dbReference type="GO" id="GO:0009982">
    <property type="term" value="F:pseudouridine synthase activity"/>
    <property type="evidence" value="ECO:0007669"/>
    <property type="project" value="InterPro"/>
</dbReference>
<gene>
    <name evidence="3" type="ORF">JCM21142_41692</name>
</gene>
<dbReference type="InterPro" id="IPR006145">
    <property type="entry name" value="PsdUridine_synth_RsuA/RluA"/>
</dbReference>
<dbReference type="Gene3D" id="3.30.2350.10">
    <property type="entry name" value="Pseudouridine synthase"/>
    <property type="match status" value="1"/>
</dbReference>
<evidence type="ECO:0000313" key="3">
    <source>
        <dbReference type="EMBL" id="GAF03038.1"/>
    </source>
</evidence>
<protein>
    <submittedName>
        <fullName evidence="3">Ribosomal large subunit pseudouridine synthase C</fullName>
    </submittedName>
</protein>
<evidence type="ECO:0000256" key="1">
    <source>
        <dbReference type="ARBA" id="ARBA00010876"/>
    </source>
</evidence>
<dbReference type="EMBL" id="BAMD01000017">
    <property type="protein sequence ID" value="GAF03038.1"/>
    <property type="molecule type" value="Genomic_DNA"/>
</dbReference>
<dbReference type="GO" id="GO:0140098">
    <property type="term" value="F:catalytic activity, acting on RNA"/>
    <property type="evidence" value="ECO:0007669"/>
    <property type="project" value="UniProtKB-ARBA"/>
</dbReference>
<keyword evidence="4" id="KW-1185">Reference proteome</keyword>